<comment type="caution">
    <text evidence="2">The sequence shown here is derived from an EMBL/GenBank/DDBJ whole genome shotgun (WGS) entry which is preliminary data.</text>
</comment>
<dbReference type="RefSeq" id="WP_329252542.1">
    <property type="nucleotide sequence ID" value="NZ_BAABHF010000012.1"/>
</dbReference>
<keyword evidence="1" id="KW-0812">Transmembrane</keyword>
<protein>
    <recommendedName>
        <fullName evidence="4">DUF1772 domain-containing protein</fullName>
    </recommendedName>
</protein>
<accession>A0ABP8PL61</accession>
<evidence type="ECO:0008006" key="4">
    <source>
        <dbReference type="Google" id="ProtNLM"/>
    </source>
</evidence>
<evidence type="ECO:0000313" key="2">
    <source>
        <dbReference type="EMBL" id="GAA4488128.1"/>
    </source>
</evidence>
<feature type="transmembrane region" description="Helical" evidence="1">
    <location>
        <begin position="53"/>
        <end position="72"/>
    </location>
</feature>
<keyword evidence="3" id="KW-1185">Reference proteome</keyword>
<reference evidence="3" key="1">
    <citation type="journal article" date="2019" name="Int. J. Syst. Evol. Microbiol.">
        <title>The Global Catalogue of Microorganisms (GCM) 10K type strain sequencing project: providing services to taxonomists for standard genome sequencing and annotation.</title>
        <authorList>
            <consortium name="The Broad Institute Genomics Platform"/>
            <consortium name="The Broad Institute Genome Sequencing Center for Infectious Disease"/>
            <person name="Wu L."/>
            <person name="Ma J."/>
        </authorList>
    </citation>
    <scope>NUCLEOTIDE SEQUENCE [LARGE SCALE GENOMIC DNA]</scope>
    <source>
        <strain evidence="3">JCM 17933</strain>
    </source>
</reference>
<dbReference type="Proteomes" id="UP001500503">
    <property type="component" value="Unassembled WGS sequence"/>
</dbReference>
<feature type="transmembrane region" description="Helical" evidence="1">
    <location>
        <begin position="119"/>
        <end position="143"/>
    </location>
</feature>
<keyword evidence="1" id="KW-1133">Transmembrane helix</keyword>
<feature type="transmembrane region" description="Helical" evidence="1">
    <location>
        <begin position="78"/>
        <end position="98"/>
    </location>
</feature>
<evidence type="ECO:0000313" key="3">
    <source>
        <dbReference type="Proteomes" id="UP001500503"/>
    </source>
</evidence>
<keyword evidence="1" id="KW-0472">Membrane</keyword>
<feature type="transmembrane region" description="Helical" evidence="1">
    <location>
        <begin position="6"/>
        <end position="25"/>
    </location>
</feature>
<name>A0ABP8PL61_9ACTN</name>
<dbReference type="EMBL" id="BAABHF010000012">
    <property type="protein sequence ID" value="GAA4488128.1"/>
    <property type="molecule type" value="Genomic_DNA"/>
</dbReference>
<proteinExistence type="predicted"/>
<organism evidence="2 3">
    <name type="scientific">Actinoallomurus oryzae</name>
    <dbReference type="NCBI Taxonomy" id="502180"/>
    <lineage>
        <taxon>Bacteria</taxon>
        <taxon>Bacillati</taxon>
        <taxon>Actinomycetota</taxon>
        <taxon>Actinomycetes</taxon>
        <taxon>Streptosporangiales</taxon>
        <taxon>Thermomonosporaceae</taxon>
        <taxon>Actinoallomurus</taxon>
    </lineage>
</organism>
<sequence length="145" mass="15906">MPAAIVHLMIAAVWLGSMAYSLFVVQPRVARFFPDESRREEFLLVLAHGNRRGVIAVVAGLALSAAAVMVTWPAVAAVYAVALVPYAAATTIFVNVSWRHWPARVFALPEELPGFHRRLRIQAWAMLVLVGVAFALTLSASVVRW</sequence>
<evidence type="ECO:0000256" key="1">
    <source>
        <dbReference type="SAM" id="Phobius"/>
    </source>
</evidence>
<gene>
    <name evidence="2" type="ORF">GCM10023191_017120</name>
</gene>